<dbReference type="Gene3D" id="3.30.420.10">
    <property type="entry name" value="Ribonuclease H-like superfamily/Ribonuclease H"/>
    <property type="match status" value="1"/>
</dbReference>
<proteinExistence type="predicted"/>
<evidence type="ECO:0000313" key="3">
    <source>
        <dbReference type="EMBL" id="KAJ8912382.1"/>
    </source>
</evidence>
<dbReference type="GO" id="GO:0004523">
    <property type="term" value="F:RNA-DNA hybrid ribonuclease activity"/>
    <property type="evidence" value="ECO:0007669"/>
    <property type="project" value="InterPro"/>
</dbReference>
<dbReference type="SUPFAM" id="SSF56672">
    <property type="entry name" value="DNA/RNA polymerases"/>
    <property type="match status" value="1"/>
</dbReference>
<dbReference type="GO" id="GO:0003676">
    <property type="term" value="F:nucleic acid binding"/>
    <property type="evidence" value="ECO:0007669"/>
    <property type="project" value="InterPro"/>
</dbReference>
<protein>
    <recommendedName>
        <fullName evidence="5">RNase H type-1 domain-containing protein</fullName>
    </recommendedName>
</protein>
<organism evidence="3 4">
    <name type="scientific">Exocentrus adspersus</name>
    <dbReference type="NCBI Taxonomy" id="1586481"/>
    <lineage>
        <taxon>Eukaryota</taxon>
        <taxon>Metazoa</taxon>
        <taxon>Ecdysozoa</taxon>
        <taxon>Arthropoda</taxon>
        <taxon>Hexapoda</taxon>
        <taxon>Insecta</taxon>
        <taxon>Pterygota</taxon>
        <taxon>Neoptera</taxon>
        <taxon>Endopterygota</taxon>
        <taxon>Coleoptera</taxon>
        <taxon>Polyphaga</taxon>
        <taxon>Cucujiformia</taxon>
        <taxon>Chrysomeloidea</taxon>
        <taxon>Cerambycidae</taxon>
        <taxon>Lamiinae</taxon>
        <taxon>Acanthocinini</taxon>
        <taxon>Exocentrus</taxon>
    </lineage>
</organism>
<dbReference type="PANTHER" id="PTHR33332">
    <property type="entry name" value="REVERSE TRANSCRIPTASE DOMAIN-CONTAINING PROTEIN"/>
    <property type="match status" value="1"/>
</dbReference>
<accession>A0AAV8VEF0</accession>
<dbReference type="GO" id="GO:0042575">
    <property type="term" value="C:DNA polymerase complex"/>
    <property type="evidence" value="ECO:0007669"/>
    <property type="project" value="UniProtKB-ARBA"/>
</dbReference>
<comment type="caution">
    <text evidence="3">The sequence shown here is derived from an EMBL/GenBank/DDBJ whole genome shotgun (WGS) entry which is preliminary data.</text>
</comment>
<feature type="domain" description="Reverse transcriptase" evidence="1">
    <location>
        <begin position="1"/>
        <end position="131"/>
    </location>
</feature>
<dbReference type="GO" id="GO:0071897">
    <property type="term" value="P:DNA biosynthetic process"/>
    <property type="evidence" value="ECO:0007669"/>
    <property type="project" value="UniProtKB-ARBA"/>
</dbReference>
<feature type="domain" description="RNase H type-1" evidence="2">
    <location>
        <begin position="214"/>
        <end position="348"/>
    </location>
</feature>
<evidence type="ECO:0000259" key="2">
    <source>
        <dbReference type="PROSITE" id="PS50879"/>
    </source>
</evidence>
<dbReference type="EMBL" id="JANEYG010000132">
    <property type="protein sequence ID" value="KAJ8912382.1"/>
    <property type="molecule type" value="Genomic_DNA"/>
</dbReference>
<dbReference type="AlphaFoldDB" id="A0AAV8VEF0"/>
<dbReference type="InterPro" id="IPR002156">
    <property type="entry name" value="RNaseH_domain"/>
</dbReference>
<dbReference type="SUPFAM" id="SSF53098">
    <property type="entry name" value="Ribonuclease H-like"/>
    <property type="match status" value="1"/>
</dbReference>
<sequence length="403" mass="47045">NIYIRTCDGLVGPRQTWVGLPQGGILSPLLYIIQSYDFEPLFNNSNVNVYQFADVYAITYQSRNIENTHQVLNKAITKAKKWFNDNGSPISQEKTAVITFTRKRYRPPATLRLADFDIQYKTSVKYLGLILDSKLNWKDHINYTSRYWHNKSLSLLEESYSWISQFKEDIYQSDILPGFLLDYTYYENIPKTAFLDMKDNEELNNKIFQLASRWNNYMHIFTDGFLKNNKAGCAAYEDNNNTYKQYKLPPRTSSFTAELVAIREALKNCVNNEYNKDSIAIFTDCKSAVLSIQSDRVTSESNHLIVDIIKLYNELVSMCKSVEIIWIKGHAGIKQNERVDHLAKKAIEIGETIKDFKIPSTDIRKTIRQRLNLNWHEWFVNYEGGNNYKSIDEPIIHNYYMPD</sequence>
<dbReference type="PROSITE" id="PS50879">
    <property type="entry name" value="RNASE_H_1"/>
    <property type="match status" value="1"/>
</dbReference>
<dbReference type="PROSITE" id="PS50878">
    <property type="entry name" value="RT_POL"/>
    <property type="match status" value="1"/>
</dbReference>
<evidence type="ECO:0000259" key="1">
    <source>
        <dbReference type="PROSITE" id="PS50878"/>
    </source>
</evidence>
<evidence type="ECO:0008006" key="5">
    <source>
        <dbReference type="Google" id="ProtNLM"/>
    </source>
</evidence>
<dbReference type="InterPro" id="IPR012337">
    <property type="entry name" value="RNaseH-like_sf"/>
</dbReference>
<gene>
    <name evidence="3" type="ORF">NQ315_014750</name>
</gene>
<dbReference type="InterPro" id="IPR043502">
    <property type="entry name" value="DNA/RNA_pol_sf"/>
</dbReference>
<dbReference type="Pfam" id="PF00078">
    <property type="entry name" value="RVT_1"/>
    <property type="match status" value="1"/>
</dbReference>
<dbReference type="CDD" id="cd09276">
    <property type="entry name" value="Rnase_HI_RT_non_LTR"/>
    <property type="match status" value="1"/>
</dbReference>
<dbReference type="Pfam" id="PF00075">
    <property type="entry name" value="RNase_H"/>
    <property type="match status" value="1"/>
</dbReference>
<dbReference type="Proteomes" id="UP001159042">
    <property type="component" value="Unassembled WGS sequence"/>
</dbReference>
<dbReference type="InterPro" id="IPR000477">
    <property type="entry name" value="RT_dom"/>
</dbReference>
<reference evidence="3 4" key="1">
    <citation type="journal article" date="2023" name="Insect Mol. Biol.">
        <title>Genome sequencing provides insights into the evolution of gene families encoding plant cell wall-degrading enzymes in longhorned beetles.</title>
        <authorList>
            <person name="Shin N.R."/>
            <person name="Okamura Y."/>
            <person name="Kirsch R."/>
            <person name="Pauchet Y."/>
        </authorList>
    </citation>
    <scope>NUCLEOTIDE SEQUENCE [LARGE SCALE GENOMIC DNA]</scope>
    <source>
        <strain evidence="3">EAD_L_NR</strain>
    </source>
</reference>
<feature type="non-terminal residue" evidence="3">
    <location>
        <position position="1"/>
    </location>
</feature>
<dbReference type="InterPro" id="IPR036397">
    <property type="entry name" value="RNaseH_sf"/>
</dbReference>
<keyword evidence="4" id="KW-1185">Reference proteome</keyword>
<evidence type="ECO:0000313" key="4">
    <source>
        <dbReference type="Proteomes" id="UP001159042"/>
    </source>
</evidence>
<name>A0AAV8VEF0_9CUCU</name>